<keyword evidence="3 4" id="KW-0443">Lipid metabolism</keyword>
<proteinExistence type="predicted"/>
<reference evidence="6 7" key="1">
    <citation type="submission" date="2017-03" db="EMBL/GenBank/DDBJ databases">
        <title>Genomes of endolithic fungi from Antarctica.</title>
        <authorList>
            <person name="Coleine C."/>
            <person name="Masonjones S."/>
            <person name="Stajich J.E."/>
        </authorList>
    </citation>
    <scope>NUCLEOTIDE SEQUENCE [LARGE SCALE GENOMIC DNA]</scope>
    <source>
        <strain evidence="6 7">CCFEE 6314</strain>
    </source>
</reference>
<dbReference type="CDD" id="cd07216">
    <property type="entry name" value="Pat17_PNPLA8_PNPLA9_like3"/>
    <property type="match status" value="1"/>
</dbReference>
<evidence type="ECO:0000256" key="4">
    <source>
        <dbReference type="PROSITE-ProRule" id="PRU01161"/>
    </source>
</evidence>
<dbReference type="VEuPathDB" id="FungiDB:PV10_08304"/>
<evidence type="ECO:0000313" key="6">
    <source>
        <dbReference type="EMBL" id="RVX70223.1"/>
    </source>
</evidence>
<evidence type="ECO:0000256" key="3">
    <source>
        <dbReference type="ARBA" id="ARBA00023098"/>
    </source>
</evidence>
<feature type="domain" description="PNPLA" evidence="5">
    <location>
        <begin position="13"/>
        <end position="220"/>
    </location>
</feature>
<feature type="active site" description="Nucleophile" evidence="4">
    <location>
        <position position="59"/>
    </location>
</feature>
<dbReference type="PANTHER" id="PTHR24185">
    <property type="entry name" value="CALCIUM-INDEPENDENT PHOSPHOLIPASE A2-GAMMA"/>
    <property type="match status" value="1"/>
</dbReference>
<comment type="caution">
    <text evidence="6">The sequence shown here is derived from an EMBL/GenBank/DDBJ whole genome shotgun (WGS) entry which is preliminary data.</text>
</comment>
<dbReference type="InterPro" id="IPR027417">
    <property type="entry name" value="P-loop_NTPase"/>
</dbReference>
<evidence type="ECO:0000256" key="1">
    <source>
        <dbReference type="ARBA" id="ARBA00022801"/>
    </source>
</evidence>
<dbReference type="GO" id="GO:0047499">
    <property type="term" value="F:calcium-independent phospholipase A2 activity"/>
    <property type="evidence" value="ECO:0007669"/>
    <property type="project" value="TreeGrafter"/>
</dbReference>
<dbReference type="GO" id="GO:0016042">
    <property type="term" value="P:lipid catabolic process"/>
    <property type="evidence" value="ECO:0007669"/>
    <property type="project" value="UniProtKB-UniRule"/>
</dbReference>
<evidence type="ECO:0000259" key="5">
    <source>
        <dbReference type="PROSITE" id="PS51635"/>
    </source>
</evidence>
<dbReference type="SUPFAM" id="SSF52540">
    <property type="entry name" value="P-loop containing nucleoside triphosphate hydrolases"/>
    <property type="match status" value="1"/>
</dbReference>
<dbReference type="EMBL" id="NAJM01000024">
    <property type="protein sequence ID" value="RVX70223.1"/>
    <property type="molecule type" value="Genomic_DNA"/>
</dbReference>
<dbReference type="PANTHER" id="PTHR24185:SF1">
    <property type="entry name" value="CALCIUM-INDEPENDENT PHOSPHOLIPASE A2-GAMMA"/>
    <property type="match status" value="1"/>
</dbReference>
<organism evidence="6 7">
    <name type="scientific">Exophiala mesophila</name>
    <name type="common">Black yeast-like fungus</name>
    <dbReference type="NCBI Taxonomy" id="212818"/>
    <lineage>
        <taxon>Eukaryota</taxon>
        <taxon>Fungi</taxon>
        <taxon>Dikarya</taxon>
        <taxon>Ascomycota</taxon>
        <taxon>Pezizomycotina</taxon>
        <taxon>Eurotiomycetes</taxon>
        <taxon>Chaetothyriomycetidae</taxon>
        <taxon>Chaetothyriales</taxon>
        <taxon>Herpotrichiellaceae</taxon>
        <taxon>Exophiala</taxon>
    </lineage>
</organism>
<dbReference type="GO" id="GO:0016020">
    <property type="term" value="C:membrane"/>
    <property type="evidence" value="ECO:0007669"/>
    <property type="project" value="TreeGrafter"/>
</dbReference>
<gene>
    <name evidence="6" type="ORF">B0A52_05556</name>
</gene>
<keyword evidence="1 4" id="KW-0378">Hydrolase</keyword>
<dbReference type="Proteomes" id="UP000288859">
    <property type="component" value="Unassembled WGS sequence"/>
</dbReference>
<dbReference type="OrthoDB" id="4119735at2759"/>
<name>A0A438N389_EXOME</name>
<dbReference type="Gene3D" id="1.25.40.10">
    <property type="entry name" value="Tetratricopeptide repeat domain"/>
    <property type="match status" value="1"/>
</dbReference>
<sequence>MESLPRADSVRLLCLDGGGIKGYTSLIILKRILRTVQDLGGLTQEPRACEIFDLITGTSTGGLIAVMLGKMGMTTDEAIRCYEVMGSQVFGNEPSGGKFGRLMRGVVGSPFYKIQNLQQVVRKTLSEKDMDEESDLLEEPHPAYCRIMLCVTRQSISKADVLRNYIANHPTQENYKCKVWEAASATAAAPMYFEHVKFKHGGETWCDGGLRRNNPINEALAEVGRERQWKDKEIGCVVSIGTGVPKLKEISKDLPGFLKGSVSIMTDAEETAEIFAQSSHGSELARSNRYFRFSVPQGVSDLHLDDWKSTEKMKSLTTDYLRKYGSGREIERCATSLFDPDKNLQADVHALPSIIPHKTCVSFITRFTYFTELQKFFRSKDATHHAFVLWGLGGTGKTQIALHFAHWVKNRYSVFWVRADSFNNFAHDFSAIQPHLTDEAPDAGAVRDQMEVMRKVRGQLESQDLRWIIVLDNADDFDDFIGAESTASSIASFLPSTGRFLITSRDPRFLGGFVPAENGRRVLPMDVGEAEQLLLKCIPQHLLPSKTNDSEYARELLTELGYLPLAIAQAAANISDQQLTLSEYVKAYRNRRERLHLLEKGTRDHQSADPRNMLQSVKVTWDLSMQYLEEKHPLSALCLNYLGFWHWQDIPTEVLRRLPEFQDMAPLRFRGVLRKLLHLSLVEMTGEEGGEWPQLSLHPLVHSRISERIAPQLAETCLVNSVTLLARLFPIYSNGYTAVQLGLCTLLQSHSTIQVQFCEDFKVKAPCVVTLVLGLATYFRLMGLTRESVRLSRKAFEATEELPGPLSIEKLEARAGLVRSLSADAEYALAVEECEQVLAMLPMADIDKTYARQLELDIYGHAMSAYHSTGRFAETVEFARSVLKHAEDFPTETTRAATLTARHDLSHYMRSAGDVDGAIQLNQQVLEEMAAVIAEDPEEIALQAHMSAMTLRGHLLSKKEDAERKEAQEQGLTVAERTLAPGQEDEILNIYAEVYRRYLEDANIWSIDLWKACNNVLARMFALQFSCYQRFAIVQPLLSAAIKNPIFLQGRILETFKHTYHAAANILRELTFEDSEEAEAMYEYLELLLSPWDELIRESVLRMTDLDNRNTYAVYLQQTGRFSESEKVLRGLGDLIKSVQRGPTDNAMYDVVYYNLMLAVARQGRVDEAKMVRSAHQAEVQRAESIHGELEKRLACDAEERAVYDEAQRRLDSGQVSREGMKTDEWFATHQKTLRKTQLKYGKLQTPQLEVVEEVVAATAAIEAPPVVALPATAVQSVVVGTRTSLKTRIGGITPSGDARNESRFRKLIKGKRSRDATPDRAG</sequence>
<feature type="short sequence motif" description="GXGXXG" evidence="4">
    <location>
        <begin position="17"/>
        <end position="22"/>
    </location>
</feature>
<dbReference type="Pfam" id="PF01734">
    <property type="entry name" value="Patatin"/>
    <property type="match status" value="1"/>
</dbReference>
<feature type="short sequence motif" description="DGA/G" evidence="4">
    <location>
        <begin position="207"/>
        <end position="209"/>
    </location>
</feature>
<feature type="short sequence motif" description="GXSXG" evidence="4">
    <location>
        <begin position="57"/>
        <end position="61"/>
    </location>
</feature>
<accession>A0A438N389</accession>
<dbReference type="Gene3D" id="3.40.1090.10">
    <property type="entry name" value="Cytosolic phospholipase A2 catalytic domain"/>
    <property type="match status" value="1"/>
</dbReference>
<keyword evidence="2 4" id="KW-0442">Lipid degradation</keyword>
<evidence type="ECO:0000256" key="2">
    <source>
        <dbReference type="ARBA" id="ARBA00022963"/>
    </source>
</evidence>
<dbReference type="GO" id="GO:0019369">
    <property type="term" value="P:arachidonate metabolic process"/>
    <property type="evidence" value="ECO:0007669"/>
    <property type="project" value="TreeGrafter"/>
</dbReference>
<dbReference type="GO" id="GO:0046486">
    <property type="term" value="P:glycerolipid metabolic process"/>
    <property type="evidence" value="ECO:0007669"/>
    <property type="project" value="UniProtKB-ARBA"/>
</dbReference>
<dbReference type="Gene3D" id="3.40.50.300">
    <property type="entry name" value="P-loop containing nucleotide triphosphate hydrolases"/>
    <property type="match status" value="1"/>
</dbReference>
<dbReference type="InterPro" id="IPR002641">
    <property type="entry name" value="PNPLA_dom"/>
</dbReference>
<dbReference type="PROSITE" id="PS51635">
    <property type="entry name" value="PNPLA"/>
    <property type="match status" value="1"/>
</dbReference>
<dbReference type="InterPro" id="IPR016035">
    <property type="entry name" value="Acyl_Trfase/lysoPLipase"/>
</dbReference>
<dbReference type="InterPro" id="IPR011990">
    <property type="entry name" value="TPR-like_helical_dom_sf"/>
</dbReference>
<dbReference type="SUPFAM" id="SSF52151">
    <property type="entry name" value="FabD/lysophospholipase-like"/>
    <property type="match status" value="1"/>
</dbReference>
<protein>
    <recommendedName>
        <fullName evidence="5">PNPLA domain-containing protein</fullName>
    </recommendedName>
</protein>
<feature type="active site" description="Proton acceptor" evidence="4">
    <location>
        <position position="207"/>
    </location>
</feature>
<evidence type="ECO:0000313" key="7">
    <source>
        <dbReference type="Proteomes" id="UP000288859"/>
    </source>
</evidence>